<feature type="DNA-binding region" description="H-T-H motif" evidence="4">
    <location>
        <begin position="40"/>
        <end position="59"/>
    </location>
</feature>
<reference evidence="6" key="2">
    <citation type="submission" date="2019-10" db="EMBL/GenBank/DDBJ databases">
        <title>Draft genome sequence of Rhodococcus aetherivorans JCM 14343.</title>
        <authorList>
            <person name="Inoue D."/>
            <person name="Nakazawa M."/>
            <person name="Yamamoto N."/>
            <person name="Sei K."/>
            <person name="Ike M."/>
        </authorList>
    </citation>
    <scope>NUCLEOTIDE SEQUENCE</scope>
    <source>
        <strain evidence="6">JCM 14343</strain>
    </source>
</reference>
<dbReference type="PANTHER" id="PTHR30055">
    <property type="entry name" value="HTH-TYPE TRANSCRIPTIONAL REGULATOR RUTR"/>
    <property type="match status" value="1"/>
</dbReference>
<feature type="domain" description="HTH tetR-type" evidence="5">
    <location>
        <begin position="17"/>
        <end position="77"/>
    </location>
</feature>
<keyword evidence="3" id="KW-0804">Transcription</keyword>
<dbReference type="SUPFAM" id="SSF46689">
    <property type="entry name" value="Homeodomain-like"/>
    <property type="match status" value="1"/>
</dbReference>
<dbReference type="Gene3D" id="1.10.357.10">
    <property type="entry name" value="Tetracycline Repressor, domain 2"/>
    <property type="match status" value="1"/>
</dbReference>
<reference evidence="6 8" key="1">
    <citation type="journal article" date="2018" name="Biodegradation">
        <title>1,4-Dioxane degradation characteristics of Rhodococcus aetherivorans JCM 14343.</title>
        <authorList>
            <person name="Inoue D."/>
            <person name="Tsunoda T."/>
            <person name="Yamamoto N."/>
            <person name="Ike M."/>
            <person name="Sei K."/>
        </authorList>
    </citation>
    <scope>NUCLEOTIDE SEQUENCE [LARGE SCALE GENOMIC DNA]</scope>
    <source>
        <strain evidence="6 8">JCM 14343</strain>
    </source>
</reference>
<dbReference type="RefSeq" id="WP_029545013.1">
    <property type="nucleotide sequence ID" value="NZ_BAAAYP010000045.1"/>
</dbReference>
<keyword evidence="1" id="KW-0805">Transcription regulation</keyword>
<evidence type="ECO:0000256" key="3">
    <source>
        <dbReference type="ARBA" id="ARBA00023163"/>
    </source>
</evidence>
<dbReference type="PRINTS" id="PR00455">
    <property type="entry name" value="HTHTETR"/>
</dbReference>
<protein>
    <submittedName>
        <fullName evidence="7">TetR/AcrR family transcriptional regulator</fullName>
    </submittedName>
    <submittedName>
        <fullName evidence="6">Transcriptional regulator, TetR family</fullName>
    </submittedName>
</protein>
<evidence type="ECO:0000313" key="9">
    <source>
        <dbReference type="Proteomes" id="UP001163947"/>
    </source>
</evidence>
<dbReference type="GeneID" id="83620758"/>
<dbReference type="EMBL" id="CP106982">
    <property type="protein sequence ID" value="UYF96057.1"/>
    <property type="molecule type" value="Genomic_DNA"/>
</dbReference>
<dbReference type="PROSITE" id="PS50977">
    <property type="entry name" value="HTH_TETR_2"/>
    <property type="match status" value="1"/>
</dbReference>
<sequence>MSTPGSTPPRRRARRDNAARVHILDAAETLFAAHGFDATSTTAIAAAADVPKGLIFYYFPTKESILETLVAERLPAEPIQDVTGLVSPGDPAASLVNLDAALDLRTHHSSLLRVIWREAETHPGLRTPLRRLRTSLQEATMRVLQASVPGPIQPGTLRTCATTWVSAMFSAATVDRLFGLDGPSPDELGGIARLVAAGMTGMG</sequence>
<dbReference type="Proteomes" id="UP000325466">
    <property type="component" value="Unassembled WGS sequence"/>
</dbReference>
<dbReference type="PANTHER" id="PTHR30055:SF234">
    <property type="entry name" value="HTH-TYPE TRANSCRIPTIONAL REGULATOR BETI"/>
    <property type="match status" value="1"/>
</dbReference>
<dbReference type="EMBL" id="BLAH01000006">
    <property type="protein sequence ID" value="GES35009.1"/>
    <property type="molecule type" value="Genomic_DNA"/>
</dbReference>
<dbReference type="Proteomes" id="UP001163947">
    <property type="component" value="Chromosome"/>
</dbReference>
<accession>A0A0F6S8W1</accession>
<dbReference type="KEGG" id="rav:AAT18_18690"/>
<evidence type="ECO:0000313" key="7">
    <source>
        <dbReference type="EMBL" id="UYF96057.1"/>
    </source>
</evidence>
<evidence type="ECO:0000313" key="8">
    <source>
        <dbReference type="Proteomes" id="UP000325466"/>
    </source>
</evidence>
<organism evidence="7 9">
    <name type="scientific">Rhodococcus aetherivorans</name>
    <dbReference type="NCBI Taxonomy" id="191292"/>
    <lineage>
        <taxon>Bacteria</taxon>
        <taxon>Bacillati</taxon>
        <taxon>Actinomycetota</taxon>
        <taxon>Actinomycetes</taxon>
        <taxon>Mycobacteriales</taxon>
        <taxon>Nocardiaceae</taxon>
        <taxon>Rhodococcus</taxon>
    </lineage>
</organism>
<dbReference type="Pfam" id="PF00440">
    <property type="entry name" value="TetR_N"/>
    <property type="match status" value="1"/>
</dbReference>
<dbReference type="InterPro" id="IPR001647">
    <property type="entry name" value="HTH_TetR"/>
</dbReference>
<dbReference type="GO" id="GO:0000976">
    <property type="term" value="F:transcription cis-regulatory region binding"/>
    <property type="evidence" value="ECO:0007669"/>
    <property type="project" value="TreeGrafter"/>
</dbReference>
<dbReference type="AlphaFoldDB" id="A0A059MMW2"/>
<evidence type="ECO:0000259" key="5">
    <source>
        <dbReference type="PROSITE" id="PS50977"/>
    </source>
</evidence>
<accession>A0A059MMW2</accession>
<evidence type="ECO:0000256" key="4">
    <source>
        <dbReference type="PROSITE-ProRule" id="PRU00335"/>
    </source>
</evidence>
<name>A0A059MMW2_9NOCA</name>
<gene>
    <name evidence="7" type="ORF">OCS65_10035</name>
    <name evidence="6" type="ORF">RAJCM14343_0253</name>
</gene>
<evidence type="ECO:0000256" key="2">
    <source>
        <dbReference type="ARBA" id="ARBA00023125"/>
    </source>
</evidence>
<reference evidence="7" key="3">
    <citation type="submission" date="2022-09" db="EMBL/GenBank/DDBJ databases">
        <title>The genome sequence of Rhodococcus aetherivorans N1.</title>
        <authorList>
            <person name="Jiang W."/>
        </authorList>
    </citation>
    <scope>NUCLEOTIDE SEQUENCE</scope>
    <source>
        <strain evidence="7">N1</strain>
    </source>
</reference>
<proteinExistence type="predicted"/>
<dbReference type="InterPro" id="IPR050109">
    <property type="entry name" value="HTH-type_TetR-like_transc_reg"/>
</dbReference>
<keyword evidence="2 4" id="KW-0238">DNA-binding</keyword>
<dbReference type="GO" id="GO:0003700">
    <property type="term" value="F:DNA-binding transcription factor activity"/>
    <property type="evidence" value="ECO:0007669"/>
    <property type="project" value="TreeGrafter"/>
</dbReference>
<evidence type="ECO:0000313" key="6">
    <source>
        <dbReference type="EMBL" id="GES35009.1"/>
    </source>
</evidence>
<keyword evidence="8" id="KW-1185">Reference proteome</keyword>
<evidence type="ECO:0000256" key="1">
    <source>
        <dbReference type="ARBA" id="ARBA00023015"/>
    </source>
</evidence>
<dbReference type="InterPro" id="IPR009057">
    <property type="entry name" value="Homeodomain-like_sf"/>
</dbReference>